<keyword evidence="5" id="KW-0560">Oxidoreductase</keyword>
<comment type="similarity">
    <text evidence="2">Belongs to the TfdA dioxygenase family.</text>
</comment>
<keyword evidence="6" id="KW-0408">Iron</keyword>
<feature type="domain" description="TauD/TfdA-like" evidence="8">
    <location>
        <begin position="14"/>
        <end position="290"/>
    </location>
</feature>
<dbReference type="InterPro" id="IPR003819">
    <property type="entry name" value="TauD/TfdA-like"/>
</dbReference>
<evidence type="ECO:0000256" key="5">
    <source>
        <dbReference type="ARBA" id="ARBA00023002"/>
    </source>
</evidence>
<evidence type="ECO:0000256" key="3">
    <source>
        <dbReference type="ARBA" id="ARBA00022723"/>
    </source>
</evidence>
<evidence type="ECO:0000313" key="9">
    <source>
        <dbReference type="EMBL" id="GGT66375.1"/>
    </source>
</evidence>
<evidence type="ECO:0000256" key="2">
    <source>
        <dbReference type="ARBA" id="ARBA00005896"/>
    </source>
</evidence>
<reference evidence="9" key="2">
    <citation type="submission" date="2020-09" db="EMBL/GenBank/DDBJ databases">
        <authorList>
            <person name="Sun Q."/>
            <person name="Ohkuma M."/>
        </authorList>
    </citation>
    <scope>NUCLEOTIDE SEQUENCE</scope>
    <source>
        <strain evidence="9">JCM 4125</strain>
    </source>
</reference>
<sequence>MSQNAHGNPADIQVSPASGYVGAHVRGVRLGDSLDEPTFTAVRRALDRYRVLFFRRQFLTHAQQTRLARRFGPLAPPHPWQPPAPDHPFVHRLITGAGTPRTPEERHRARWRSPGFLSGWHADITAAVDPPSLCVLRAERVTSRGGDTTWADLVTAYEQLSAPLRRLVDELTAEHRYLVGYVPFGVLDTAARTALDAGLVAHHPVVRVLPESGLRALFVNPAFTSHINELTPPESRYVLDLLFAHLTRPEFGVRHHWEAGDVAIWDNRATAHLAPEDHEHLGEEREMYRVFVAGSPAVGPDGRTSAALSGERYQTAVPPEHQAADDPAEQAPDASADRPAGG</sequence>
<dbReference type="InterPro" id="IPR051323">
    <property type="entry name" value="AtsK-like"/>
</dbReference>
<evidence type="ECO:0000256" key="4">
    <source>
        <dbReference type="ARBA" id="ARBA00022964"/>
    </source>
</evidence>
<accession>A0A918HKQ6</accession>
<dbReference type="Pfam" id="PF02668">
    <property type="entry name" value="TauD"/>
    <property type="match status" value="1"/>
</dbReference>
<dbReference type="SUPFAM" id="SSF51197">
    <property type="entry name" value="Clavaminate synthase-like"/>
    <property type="match status" value="1"/>
</dbReference>
<evidence type="ECO:0000256" key="1">
    <source>
        <dbReference type="ARBA" id="ARBA00001954"/>
    </source>
</evidence>
<dbReference type="GO" id="GO:0005737">
    <property type="term" value="C:cytoplasm"/>
    <property type="evidence" value="ECO:0007669"/>
    <property type="project" value="TreeGrafter"/>
</dbReference>
<keyword evidence="3" id="KW-0479">Metal-binding</keyword>
<dbReference type="RefSeq" id="WP_189713633.1">
    <property type="nucleotide sequence ID" value="NZ_BMSA01000015.1"/>
</dbReference>
<dbReference type="AlphaFoldDB" id="A0A918HKQ6"/>
<dbReference type="EMBL" id="BMSA01000015">
    <property type="protein sequence ID" value="GGT66375.1"/>
    <property type="molecule type" value="Genomic_DNA"/>
</dbReference>
<protein>
    <submittedName>
        <fullName evidence="9">Taurine dioxygenase</fullName>
    </submittedName>
</protein>
<comment type="caution">
    <text evidence="9">The sequence shown here is derived from an EMBL/GenBank/DDBJ whole genome shotgun (WGS) entry which is preliminary data.</text>
</comment>
<evidence type="ECO:0000313" key="10">
    <source>
        <dbReference type="Proteomes" id="UP000646776"/>
    </source>
</evidence>
<reference evidence="9" key="1">
    <citation type="journal article" date="2014" name="Int. J. Syst. Evol. Microbiol.">
        <title>Complete genome sequence of Corynebacterium casei LMG S-19264T (=DSM 44701T), isolated from a smear-ripened cheese.</title>
        <authorList>
            <consortium name="US DOE Joint Genome Institute (JGI-PGF)"/>
            <person name="Walter F."/>
            <person name="Albersmeier A."/>
            <person name="Kalinowski J."/>
            <person name="Ruckert C."/>
        </authorList>
    </citation>
    <scope>NUCLEOTIDE SEQUENCE</scope>
    <source>
        <strain evidence="9">JCM 4125</strain>
    </source>
</reference>
<evidence type="ECO:0000256" key="7">
    <source>
        <dbReference type="SAM" id="MobiDB-lite"/>
    </source>
</evidence>
<dbReference type="GO" id="GO:0016706">
    <property type="term" value="F:2-oxoglutarate-dependent dioxygenase activity"/>
    <property type="evidence" value="ECO:0007669"/>
    <property type="project" value="TreeGrafter"/>
</dbReference>
<dbReference type="InterPro" id="IPR042098">
    <property type="entry name" value="TauD-like_sf"/>
</dbReference>
<organism evidence="9 10">
    <name type="scientific">Streptomyces phaeofaciens</name>
    <dbReference type="NCBI Taxonomy" id="68254"/>
    <lineage>
        <taxon>Bacteria</taxon>
        <taxon>Bacillati</taxon>
        <taxon>Actinomycetota</taxon>
        <taxon>Actinomycetes</taxon>
        <taxon>Kitasatosporales</taxon>
        <taxon>Streptomycetaceae</taxon>
        <taxon>Streptomyces</taxon>
    </lineage>
</organism>
<dbReference type="PANTHER" id="PTHR30468:SF5">
    <property type="entry name" value="ALPHA-KETOGLUTARATE-DEPENDENT SULFATE ESTER DIOXYGENASE"/>
    <property type="match status" value="1"/>
</dbReference>
<dbReference type="GO" id="GO:0046872">
    <property type="term" value="F:metal ion binding"/>
    <property type="evidence" value="ECO:0007669"/>
    <property type="project" value="UniProtKB-KW"/>
</dbReference>
<keyword evidence="10" id="KW-1185">Reference proteome</keyword>
<dbReference type="Proteomes" id="UP000646776">
    <property type="component" value="Unassembled WGS sequence"/>
</dbReference>
<feature type="region of interest" description="Disordered" evidence="7">
    <location>
        <begin position="297"/>
        <end position="342"/>
    </location>
</feature>
<proteinExistence type="inferred from homology"/>
<evidence type="ECO:0000256" key="6">
    <source>
        <dbReference type="ARBA" id="ARBA00023004"/>
    </source>
</evidence>
<dbReference type="PANTHER" id="PTHR30468">
    <property type="entry name" value="ALPHA-KETOGLUTARATE-DEPENDENT SULFONATE DIOXYGENASE"/>
    <property type="match status" value="1"/>
</dbReference>
<evidence type="ECO:0000259" key="8">
    <source>
        <dbReference type="Pfam" id="PF02668"/>
    </source>
</evidence>
<comment type="cofactor">
    <cofactor evidence="1">
        <name>Fe(2+)</name>
        <dbReference type="ChEBI" id="CHEBI:29033"/>
    </cofactor>
</comment>
<name>A0A918HKQ6_9ACTN</name>
<keyword evidence="4 9" id="KW-0223">Dioxygenase</keyword>
<dbReference type="Gene3D" id="3.60.130.10">
    <property type="entry name" value="Clavaminate synthase-like"/>
    <property type="match status" value="1"/>
</dbReference>
<gene>
    <name evidence="9" type="ORF">GCM10010226_50250</name>
</gene>